<dbReference type="PROSITE" id="PS50089">
    <property type="entry name" value="ZF_RING_2"/>
    <property type="match status" value="1"/>
</dbReference>
<evidence type="ECO:0000256" key="3">
    <source>
        <dbReference type="ARBA" id="ARBA00022833"/>
    </source>
</evidence>
<accession>A0A3Q3XBM2</accession>
<dbReference type="Pfam" id="PF00628">
    <property type="entry name" value="PHD"/>
    <property type="match status" value="1"/>
</dbReference>
<dbReference type="InterPro" id="IPR017907">
    <property type="entry name" value="Znf_RING_CS"/>
</dbReference>
<evidence type="ECO:0000256" key="1">
    <source>
        <dbReference type="ARBA" id="ARBA00022723"/>
    </source>
</evidence>
<protein>
    <recommendedName>
        <fullName evidence="9">PHD-type domain-containing protein</fullName>
    </recommendedName>
</protein>
<reference evidence="7" key="1">
    <citation type="submission" date="2025-08" db="UniProtKB">
        <authorList>
            <consortium name="Ensembl"/>
        </authorList>
    </citation>
    <scope>IDENTIFICATION</scope>
</reference>
<dbReference type="STRING" id="94237.ENSMMOP00000019806"/>
<dbReference type="InterPro" id="IPR011011">
    <property type="entry name" value="Znf_FYVE_PHD"/>
</dbReference>
<evidence type="ECO:0000313" key="8">
    <source>
        <dbReference type="Proteomes" id="UP000261620"/>
    </source>
</evidence>
<organism evidence="7 8">
    <name type="scientific">Mola mola</name>
    <name type="common">Ocean sunfish</name>
    <name type="synonym">Tetraodon mola</name>
    <dbReference type="NCBI Taxonomy" id="94237"/>
    <lineage>
        <taxon>Eukaryota</taxon>
        <taxon>Metazoa</taxon>
        <taxon>Chordata</taxon>
        <taxon>Craniata</taxon>
        <taxon>Vertebrata</taxon>
        <taxon>Euteleostomi</taxon>
        <taxon>Actinopterygii</taxon>
        <taxon>Neopterygii</taxon>
        <taxon>Teleostei</taxon>
        <taxon>Neoteleostei</taxon>
        <taxon>Acanthomorphata</taxon>
        <taxon>Eupercaria</taxon>
        <taxon>Tetraodontiformes</taxon>
        <taxon>Molidae</taxon>
        <taxon>Mola</taxon>
    </lineage>
</organism>
<evidence type="ECO:0000256" key="2">
    <source>
        <dbReference type="ARBA" id="ARBA00022771"/>
    </source>
</evidence>
<evidence type="ECO:0000256" key="4">
    <source>
        <dbReference type="PROSITE-ProRule" id="PRU00175"/>
    </source>
</evidence>
<keyword evidence="8" id="KW-1185">Reference proteome</keyword>
<dbReference type="InterPro" id="IPR001841">
    <property type="entry name" value="Znf_RING"/>
</dbReference>
<feature type="domain" description="PHD-type" evidence="5">
    <location>
        <begin position="168"/>
        <end position="218"/>
    </location>
</feature>
<evidence type="ECO:0000313" key="7">
    <source>
        <dbReference type="Ensembl" id="ENSMMOP00000019806.1"/>
    </source>
</evidence>
<evidence type="ECO:0008006" key="9">
    <source>
        <dbReference type="Google" id="ProtNLM"/>
    </source>
</evidence>
<evidence type="ECO:0000259" key="6">
    <source>
        <dbReference type="PROSITE" id="PS50089"/>
    </source>
</evidence>
<name>A0A3Q3XBM2_MOLML</name>
<dbReference type="PANTHER" id="PTHR12618">
    <property type="entry name" value="PHD AND RING FINGER DOMAIN-CONTAINING PROTEIN 1"/>
    <property type="match status" value="1"/>
</dbReference>
<keyword evidence="1" id="KW-0479">Metal-binding</keyword>
<dbReference type="SUPFAM" id="SSF57850">
    <property type="entry name" value="RING/U-box"/>
    <property type="match status" value="1"/>
</dbReference>
<dbReference type="Proteomes" id="UP000261620">
    <property type="component" value="Unplaced"/>
</dbReference>
<dbReference type="InterPro" id="IPR019787">
    <property type="entry name" value="Znf_PHD-finger"/>
</dbReference>
<dbReference type="GO" id="GO:0008270">
    <property type="term" value="F:zinc ion binding"/>
    <property type="evidence" value="ECO:0007669"/>
    <property type="project" value="UniProtKB-KW"/>
</dbReference>
<dbReference type="PANTHER" id="PTHR12618:SF20">
    <property type="entry name" value="PHD AND RING FINGER DOMAIN-CONTAINING PROTEIN 1"/>
    <property type="match status" value="1"/>
</dbReference>
<dbReference type="OMA" id="RHRQVAD"/>
<dbReference type="Pfam" id="PF13639">
    <property type="entry name" value="zf-RING_2"/>
    <property type="match status" value="1"/>
</dbReference>
<keyword evidence="3" id="KW-0862">Zinc</keyword>
<proteinExistence type="predicted"/>
<dbReference type="AlphaFoldDB" id="A0A3Q3XBM2"/>
<dbReference type="PROSITE" id="PS50016">
    <property type="entry name" value="ZF_PHD_2"/>
    <property type="match status" value="1"/>
</dbReference>
<dbReference type="SMART" id="SM00249">
    <property type="entry name" value="PHD"/>
    <property type="match status" value="1"/>
</dbReference>
<evidence type="ECO:0000259" key="5">
    <source>
        <dbReference type="PROSITE" id="PS50016"/>
    </source>
</evidence>
<dbReference type="PROSITE" id="PS01359">
    <property type="entry name" value="ZF_PHD_1"/>
    <property type="match status" value="1"/>
</dbReference>
<dbReference type="InterPro" id="IPR047157">
    <property type="entry name" value="PHRF1/Atg35"/>
</dbReference>
<dbReference type="InterPro" id="IPR013083">
    <property type="entry name" value="Znf_RING/FYVE/PHD"/>
</dbReference>
<dbReference type="PROSITE" id="PS00518">
    <property type="entry name" value="ZF_RING_1"/>
    <property type="match status" value="1"/>
</dbReference>
<reference evidence="7" key="2">
    <citation type="submission" date="2025-09" db="UniProtKB">
        <authorList>
            <consortium name="Ensembl"/>
        </authorList>
    </citation>
    <scope>IDENTIFICATION</scope>
</reference>
<dbReference type="Gene3D" id="3.30.40.10">
    <property type="entry name" value="Zinc/RING finger domain, C3HC4 (zinc finger)"/>
    <property type="match status" value="2"/>
</dbReference>
<feature type="domain" description="RING-type" evidence="6">
    <location>
        <begin position="111"/>
        <end position="174"/>
    </location>
</feature>
<dbReference type="SUPFAM" id="SSF57903">
    <property type="entry name" value="FYVE/PHD zinc finger"/>
    <property type="match status" value="1"/>
</dbReference>
<sequence>MHCGHVAIHADTGHEADAHVDVGKEQDPGDAAGDIPKHPVVLVDVIVHPEGQSAQDDDVCQSQVADVHAEGCARSRPEDEDDEAVITFILKKKMDKSANAEDGEAGDSDKCYICLSPFENQAVASLKSCQHVFCLHCILQWSQVNMHTFVKKINKKPYHFGNIKWKEAVICEACGRSDRRHRLLVCVHCDSGYHTDCLTPALNTGPEGDWICPECATQQCLLFF</sequence>
<dbReference type="InterPro" id="IPR001965">
    <property type="entry name" value="Znf_PHD"/>
</dbReference>
<keyword evidence="2 4" id="KW-0863">Zinc-finger</keyword>
<dbReference type="InterPro" id="IPR019786">
    <property type="entry name" value="Zinc_finger_PHD-type_CS"/>
</dbReference>
<dbReference type="Ensembl" id="ENSMMOT00000020139.1">
    <property type="protein sequence ID" value="ENSMMOP00000019806.1"/>
    <property type="gene ID" value="ENSMMOG00000015034.1"/>
</dbReference>